<reference evidence="1" key="2">
    <citation type="submission" date="2022-01" db="EMBL/GenBank/DDBJ databases">
        <authorList>
            <person name="Yamashiro T."/>
            <person name="Shiraishi A."/>
            <person name="Satake H."/>
            <person name="Nakayama K."/>
        </authorList>
    </citation>
    <scope>NUCLEOTIDE SEQUENCE</scope>
</reference>
<dbReference type="Proteomes" id="UP001151760">
    <property type="component" value="Unassembled WGS sequence"/>
</dbReference>
<reference evidence="1" key="1">
    <citation type="journal article" date="2022" name="Int. J. Mol. Sci.">
        <title>Draft Genome of Tanacetum Coccineum: Genomic Comparison of Closely Related Tanacetum-Family Plants.</title>
        <authorList>
            <person name="Yamashiro T."/>
            <person name="Shiraishi A."/>
            <person name="Nakayama K."/>
            <person name="Satake H."/>
        </authorList>
    </citation>
    <scope>NUCLEOTIDE SEQUENCE</scope>
</reference>
<evidence type="ECO:0000313" key="1">
    <source>
        <dbReference type="EMBL" id="GJT13836.1"/>
    </source>
</evidence>
<dbReference type="EMBL" id="BQNB010013264">
    <property type="protein sequence ID" value="GJT13836.1"/>
    <property type="molecule type" value="Genomic_DNA"/>
</dbReference>
<keyword evidence="2" id="KW-1185">Reference proteome</keyword>
<comment type="caution">
    <text evidence="1">The sequence shown here is derived from an EMBL/GenBank/DDBJ whole genome shotgun (WGS) entry which is preliminary data.</text>
</comment>
<proteinExistence type="predicted"/>
<name>A0ABQ5BG74_9ASTR</name>
<protein>
    <submittedName>
        <fullName evidence="1">Uncharacterized protein</fullName>
    </submittedName>
</protein>
<evidence type="ECO:0000313" key="2">
    <source>
        <dbReference type="Proteomes" id="UP001151760"/>
    </source>
</evidence>
<organism evidence="1 2">
    <name type="scientific">Tanacetum coccineum</name>
    <dbReference type="NCBI Taxonomy" id="301880"/>
    <lineage>
        <taxon>Eukaryota</taxon>
        <taxon>Viridiplantae</taxon>
        <taxon>Streptophyta</taxon>
        <taxon>Embryophyta</taxon>
        <taxon>Tracheophyta</taxon>
        <taxon>Spermatophyta</taxon>
        <taxon>Magnoliopsida</taxon>
        <taxon>eudicotyledons</taxon>
        <taxon>Gunneridae</taxon>
        <taxon>Pentapetalae</taxon>
        <taxon>asterids</taxon>
        <taxon>campanulids</taxon>
        <taxon>Asterales</taxon>
        <taxon>Asteraceae</taxon>
        <taxon>Asteroideae</taxon>
        <taxon>Anthemideae</taxon>
        <taxon>Anthemidinae</taxon>
        <taxon>Tanacetum</taxon>
    </lineage>
</organism>
<accession>A0ABQ5BG74</accession>
<sequence>MTKSLHIVNPRNYDIPDLIVTIPHYLCILIITKSDGTKKFVNKVDELRALSGHILGVSRVQVPEDDLDDLQWTREEDGEFEIVDP</sequence>
<gene>
    <name evidence="1" type="ORF">Tco_0860878</name>
</gene>